<dbReference type="EMBL" id="BAABKY010000002">
    <property type="protein sequence ID" value="GAA5077603.1"/>
    <property type="molecule type" value="Genomic_DNA"/>
</dbReference>
<evidence type="ECO:0000313" key="4">
    <source>
        <dbReference type="EMBL" id="GAA5077603.1"/>
    </source>
</evidence>
<dbReference type="InterPro" id="IPR029058">
    <property type="entry name" value="AB_hydrolase_fold"/>
</dbReference>
<dbReference type="PANTHER" id="PTHR42776">
    <property type="entry name" value="SERINE PEPTIDASE S9 FAMILY MEMBER"/>
    <property type="match status" value="1"/>
</dbReference>
<dbReference type="SUPFAM" id="SSF82171">
    <property type="entry name" value="DPP6 N-terminal domain-like"/>
    <property type="match status" value="1"/>
</dbReference>
<dbReference type="Proteomes" id="UP001501083">
    <property type="component" value="Unassembled WGS sequence"/>
</dbReference>
<dbReference type="InterPro" id="IPR001375">
    <property type="entry name" value="Peptidase_S9_cat"/>
</dbReference>
<evidence type="ECO:0000259" key="3">
    <source>
        <dbReference type="Pfam" id="PF00326"/>
    </source>
</evidence>
<protein>
    <submittedName>
        <fullName evidence="4">S9 family peptidase</fullName>
    </submittedName>
</protein>
<name>A0ABP9LFT9_9GAMM</name>
<accession>A0ABP9LFT9</accession>
<evidence type="ECO:0000256" key="1">
    <source>
        <dbReference type="ARBA" id="ARBA00022801"/>
    </source>
</evidence>
<comment type="caution">
    <text evidence="4">The sequence shown here is derived from an EMBL/GenBank/DDBJ whole genome shotgun (WGS) entry which is preliminary data.</text>
</comment>
<keyword evidence="1" id="KW-0378">Hydrolase</keyword>
<evidence type="ECO:0000313" key="5">
    <source>
        <dbReference type="Proteomes" id="UP001501083"/>
    </source>
</evidence>
<dbReference type="Gene3D" id="3.40.50.1820">
    <property type="entry name" value="alpha/beta hydrolase"/>
    <property type="match status" value="1"/>
</dbReference>
<gene>
    <name evidence="4" type="ORF">GCM10025759_23720</name>
</gene>
<keyword evidence="2" id="KW-0732">Signal</keyword>
<keyword evidence="5" id="KW-1185">Reference proteome</keyword>
<organism evidence="4 5">
    <name type="scientific">Lysobacter panacisoli</name>
    <dbReference type="NCBI Taxonomy" id="1255263"/>
    <lineage>
        <taxon>Bacteria</taxon>
        <taxon>Pseudomonadati</taxon>
        <taxon>Pseudomonadota</taxon>
        <taxon>Gammaproteobacteria</taxon>
        <taxon>Lysobacterales</taxon>
        <taxon>Lysobacteraceae</taxon>
        <taxon>Lysobacter</taxon>
    </lineage>
</organism>
<proteinExistence type="predicted"/>
<evidence type="ECO:0000256" key="2">
    <source>
        <dbReference type="SAM" id="SignalP"/>
    </source>
</evidence>
<sequence length="658" mass="72560">MLAALIALLPVGTAVAADVDVAAYTKKDQFTDLKISPNGEYLAATVPLEDRTALVIIDRATMKLTANFTPPQNNHVEDFRWANPERVLIELSQKIGALERPRLTGELAAMNADGSATELLLGYRIDDGGLGTHIKPKKDNNRVWGIPIDGPSINDRSVLVSTQVYGSNDPYSNAERMDLYNGRLARVASAPLRSARFTADNKAVVRFAAGADSNNTRHLFYRSGEGAPWETLFVERNGRFEYPIGFSADDKIAYLRVEMPKGPDAIVALDLQTRERTEVLRDDDSDPAQILYRNNTRVPVGVQFMDGRPRVAYFDATSKEARLQRSLEAAFEGSAVLVTSQTSDGRFALVQVYSDRNPGDFYLFDVQNLKAQHVVARREWFDPELTALMKPIKVRARDGLMLHGYVTTPKGSEGKALPMVVMPHGGPFGIQDTWGFDSEAQMLADAGYAVLQLNYRGSGGYGRAFEDAGGREWGRRMQDDLTDATQWAIAEGIAQADRICLAGGSYGGYASLMGVAKEPDLYRCAVGYVGVYDLPKMHADNKSQVFRWGKWTVDWVGKPEELGEVSPNRMAKRIKVPVFLAAGGEDERAPIEHSRLMERALRDAGVPVETLYYNNEGHGFYVEAHRREYYTRLLAFLSPHLGGGVATTTGGTAEKSAK</sequence>
<feature type="signal peptide" evidence="2">
    <location>
        <begin position="1"/>
        <end position="16"/>
    </location>
</feature>
<reference evidence="5" key="1">
    <citation type="journal article" date="2019" name="Int. J. Syst. Evol. Microbiol.">
        <title>The Global Catalogue of Microorganisms (GCM) 10K type strain sequencing project: providing services to taxonomists for standard genome sequencing and annotation.</title>
        <authorList>
            <consortium name="The Broad Institute Genomics Platform"/>
            <consortium name="The Broad Institute Genome Sequencing Center for Infectious Disease"/>
            <person name="Wu L."/>
            <person name="Ma J."/>
        </authorList>
    </citation>
    <scope>NUCLEOTIDE SEQUENCE [LARGE SCALE GENOMIC DNA]</scope>
    <source>
        <strain evidence="5">JCM 19212</strain>
    </source>
</reference>
<feature type="domain" description="Peptidase S9 prolyl oligopeptidase catalytic" evidence="3">
    <location>
        <begin position="434"/>
        <end position="642"/>
    </location>
</feature>
<dbReference type="SUPFAM" id="SSF53474">
    <property type="entry name" value="alpha/beta-Hydrolases"/>
    <property type="match status" value="1"/>
</dbReference>
<feature type="chain" id="PRO_5045594794" evidence="2">
    <location>
        <begin position="17"/>
        <end position="658"/>
    </location>
</feature>
<dbReference type="PANTHER" id="PTHR42776:SF27">
    <property type="entry name" value="DIPEPTIDYL PEPTIDASE FAMILY MEMBER 6"/>
    <property type="match status" value="1"/>
</dbReference>
<dbReference type="Pfam" id="PF00326">
    <property type="entry name" value="Peptidase_S9"/>
    <property type="match status" value="1"/>
</dbReference>